<keyword evidence="2" id="KW-0805">Transcription regulation</keyword>
<protein>
    <submittedName>
        <fullName evidence="8">Response regulator transcription factor</fullName>
    </submittedName>
</protein>
<accession>A0ABP5D6M8</accession>
<evidence type="ECO:0000256" key="4">
    <source>
        <dbReference type="ARBA" id="ARBA00023163"/>
    </source>
</evidence>
<reference evidence="9" key="1">
    <citation type="journal article" date="2019" name="Int. J. Syst. Evol. Microbiol.">
        <title>The Global Catalogue of Microorganisms (GCM) 10K type strain sequencing project: providing services to taxonomists for standard genome sequencing and annotation.</title>
        <authorList>
            <consortium name="The Broad Institute Genomics Platform"/>
            <consortium name="The Broad Institute Genome Sequencing Center for Infectious Disease"/>
            <person name="Wu L."/>
            <person name="Ma J."/>
        </authorList>
    </citation>
    <scope>NUCLEOTIDE SEQUENCE [LARGE SCALE GENOMIC DNA]</scope>
    <source>
        <strain evidence="9">JCM 15309</strain>
    </source>
</reference>
<dbReference type="PRINTS" id="PR00038">
    <property type="entry name" value="HTHLUXR"/>
</dbReference>
<dbReference type="CDD" id="cd17535">
    <property type="entry name" value="REC_NarL-like"/>
    <property type="match status" value="1"/>
</dbReference>
<evidence type="ECO:0000313" key="8">
    <source>
        <dbReference type="EMBL" id="GAA1974978.1"/>
    </source>
</evidence>
<dbReference type="InterPro" id="IPR058245">
    <property type="entry name" value="NreC/VraR/RcsB-like_REC"/>
</dbReference>
<dbReference type="Pfam" id="PF00072">
    <property type="entry name" value="Response_reg"/>
    <property type="match status" value="1"/>
</dbReference>
<keyword evidence="4" id="KW-0804">Transcription</keyword>
<dbReference type="EMBL" id="BAAAPB010000005">
    <property type="protein sequence ID" value="GAA1974978.1"/>
    <property type="molecule type" value="Genomic_DNA"/>
</dbReference>
<gene>
    <name evidence="8" type="ORF">GCM10009798_40280</name>
</gene>
<feature type="domain" description="HTH luxR-type" evidence="6">
    <location>
        <begin position="156"/>
        <end position="221"/>
    </location>
</feature>
<comment type="caution">
    <text evidence="8">The sequence shown here is derived from an EMBL/GenBank/DDBJ whole genome shotgun (WGS) entry which is preliminary data.</text>
</comment>
<feature type="modified residue" description="4-aspartylphosphate" evidence="5">
    <location>
        <position position="64"/>
    </location>
</feature>
<dbReference type="SMART" id="SM00448">
    <property type="entry name" value="REC"/>
    <property type="match status" value="1"/>
</dbReference>
<evidence type="ECO:0000256" key="1">
    <source>
        <dbReference type="ARBA" id="ARBA00022553"/>
    </source>
</evidence>
<dbReference type="InterPro" id="IPR016032">
    <property type="entry name" value="Sig_transdc_resp-reg_C-effctor"/>
</dbReference>
<evidence type="ECO:0000256" key="3">
    <source>
        <dbReference type="ARBA" id="ARBA00023125"/>
    </source>
</evidence>
<feature type="domain" description="Response regulatory" evidence="7">
    <location>
        <begin position="14"/>
        <end position="134"/>
    </location>
</feature>
<organism evidence="8 9">
    <name type="scientific">Nocardioides panacihumi</name>
    <dbReference type="NCBI Taxonomy" id="400774"/>
    <lineage>
        <taxon>Bacteria</taxon>
        <taxon>Bacillati</taxon>
        <taxon>Actinomycetota</taxon>
        <taxon>Actinomycetes</taxon>
        <taxon>Propionibacteriales</taxon>
        <taxon>Nocardioidaceae</taxon>
        <taxon>Nocardioides</taxon>
    </lineage>
</organism>
<dbReference type="PROSITE" id="PS50043">
    <property type="entry name" value="HTH_LUXR_2"/>
    <property type="match status" value="1"/>
</dbReference>
<dbReference type="Proteomes" id="UP001500571">
    <property type="component" value="Unassembled WGS sequence"/>
</dbReference>
<evidence type="ECO:0000259" key="7">
    <source>
        <dbReference type="PROSITE" id="PS50110"/>
    </source>
</evidence>
<dbReference type="InterPro" id="IPR001789">
    <property type="entry name" value="Sig_transdc_resp-reg_receiver"/>
</dbReference>
<dbReference type="SUPFAM" id="SSF52172">
    <property type="entry name" value="CheY-like"/>
    <property type="match status" value="1"/>
</dbReference>
<dbReference type="PANTHER" id="PTHR43214:SF24">
    <property type="entry name" value="TRANSCRIPTIONAL REGULATORY PROTEIN NARL-RELATED"/>
    <property type="match status" value="1"/>
</dbReference>
<evidence type="ECO:0000313" key="9">
    <source>
        <dbReference type="Proteomes" id="UP001500571"/>
    </source>
</evidence>
<sequence>MDSLSSVKGQEPLRVVIGEDQPIVREGIAQVLESGGYDVVATSGDARSLVEKVRAYRPDVVVTDIQMPPDNTDDGLRAALRIRRLQPDVGVLVLSAFLETRYALELVAQGAQGIGYLLKEKVGDLRLFTDAVRRVATGGSALDPDVVAVLIGQPHADSALDLLTPRELDVLGLIAEGRSNLGVAEELVVSVGAVERHVTSIFEKLDLPHTPESHRRVLAVLTYLRLNGGLPPQ</sequence>
<proteinExistence type="predicted"/>
<evidence type="ECO:0000256" key="2">
    <source>
        <dbReference type="ARBA" id="ARBA00023015"/>
    </source>
</evidence>
<dbReference type="InterPro" id="IPR000792">
    <property type="entry name" value="Tscrpt_reg_LuxR_C"/>
</dbReference>
<keyword evidence="3" id="KW-0238">DNA-binding</keyword>
<dbReference type="PANTHER" id="PTHR43214">
    <property type="entry name" value="TWO-COMPONENT RESPONSE REGULATOR"/>
    <property type="match status" value="1"/>
</dbReference>
<evidence type="ECO:0000259" key="6">
    <source>
        <dbReference type="PROSITE" id="PS50043"/>
    </source>
</evidence>
<dbReference type="InterPro" id="IPR039420">
    <property type="entry name" value="WalR-like"/>
</dbReference>
<dbReference type="PROSITE" id="PS50110">
    <property type="entry name" value="RESPONSE_REGULATORY"/>
    <property type="match status" value="1"/>
</dbReference>
<dbReference type="Pfam" id="PF00196">
    <property type="entry name" value="GerE"/>
    <property type="match status" value="1"/>
</dbReference>
<keyword evidence="1 5" id="KW-0597">Phosphoprotein</keyword>
<dbReference type="InterPro" id="IPR011006">
    <property type="entry name" value="CheY-like_superfamily"/>
</dbReference>
<keyword evidence="9" id="KW-1185">Reference proteome</keyword>
<dbReference type="SMART" id="SM00421">
    <property type="entry name" value="HTH_LUXR"/>
    <property type="match status" value="1"/>
</dbReference>
<dbReference type="SUPFAM" id="SSF46894">
    <property type="entry name" value="C-terminal effector domain of the bipartite response regulators"/>
    <property type="match status" value="1"/>
</dbReference>
<evidence type="ECO:0000256" key="5">
    <source>
        <dbReference type="PROSITE-ProRule" id="PRU00169"/>
    </source>
</evidence>
<dbReference type="CDD" id="cd06170">
    <property type="entry name" value="LuxR_C_like"/>
    <property type="match status" value="1"/>
</dbReference>
<dbReference type="Gene3D" id="3.40.50.2300">
    <property type="match status" value="1"/>
</dbReference>
<name>A0ABP5D6M8_9ACTN</name>